<comment type="caution">
    <text evidence="3">The sequence shown here is derived from an EMBL/GenBank/DDBJ whole genome shotgun (WGS) entry which is preliminary data.</text>
</comment>
<dbReference type="Proteomes" id="UP000585474">
    <property type="component" value="Unassembled WGS sequence"/>
</dbReference>
<evidence type="ECO:0000313" key="4">
    <source>
        <dbReference type="Proteomes" id="UP000585474"/>
    </source>
</evidence>
<keyword evidence="2" id="KW-0732">Signal</keyword>
<dbReference type="InterPro" id="IPR038930">
    <property type="entry name" value="CEP13/CEP14"/>
</dbReference>
<dbReference type="AlphaFoldDB" id="A0A7J0GNL4"/>
<name>A0A7J0GNL4_9ERIC</name>
<dbReference type="OrthoDB" id="1915362at2759"/>
<feature type="region of interest" description="Disordered" evidence="1">
    <location>
        <begin position="139"/>
        <end position="160"/>
    </location>
</feature>
<dbReference type="EMBL" id="BJWL01000023">
    <property type="protein sequence ID" value="GFZ12390.1"/>
    <property type="molecule type" value="Genomic_DNA"/>
</dbReference>
<dbReference type="GO" id="GO:0006970">
    <property type="term" value="P:response to osmotic stress"/>
    <property type="evidence" value="ECO:0007669"/>
    <property type="project" value="InterPro"/>
</dbReference>
<evidence type="ECO:0000256" key="2">
    <source>
        <dbReference type="SAM" id="SignalP"/>
    </source>
</evidence>
<reference evidence="3 4" key="1">
    <citation type="submission" date="2019-07" db="EMBL/GenBank/DDBJ databases">
        <title>De Novo Assembly of kiwifruit Actinidia rufa.</title>
        <authorList>
            <person name="Sugita-Konishi S."/>
            <person name="Sato K."/>
            <person name="Mori E."/>
            <person name="Abe Y."/>
            <person name="Kisaki G."/>
            <person name="Hamano K."/>
            <person name="Suezawa K."/>
            <person name="Otani M."/>
            <person name="Fukuda T."/>
            <person name="Manabe T."/>
            <person name="Gomi K."/>
            <person name="Tabuchi M."/>
            <person name="Akimitsu K."/>
            <person name="Kataoka I."/>
        </authorList>
    </citation>
    <scope>NUCLEOTIDE SEQUENCE [LARGE SCALE GENOMIC DNA]</scope>
    <source>
        <strain evidence="4">cv. Fuchu</strain>
    </source>
</reference>
<dbReference type="PANTHER" id="PTHR37180:SF2">
    <property type="entry name" value="PRECURSOR OF CEP14"/>
    <property type="match status" value="1"/>
</dbReference>
<accession>A0A7J0GNL4</accession>
<evidence type="ECO:0000313" key="3">
    <source>
        <dbReference type="EMBL" id="GFZ12390.1"/>
    </source>
</evidence>
<dbReference type="PANTHER" id="PTHR37180">
    <property type="entry name" value="PRECURSOR OF CEP14"/>
    <property type="match status" value="1"/>
</dbReference>
<feature type="chain" id="PRO_5029476532" evidence="2">
    <location>
        <begin position="16"/>
        <end position="160"/>
    </location>
</feature>
<keyword evidence="4" id="KW-1185">Reference proteome</keyword>
<feature type="signal peptide" evidence="2">
    <location>
        <begin position="1"/>
        <end position="15"/>
    </location>
</feature>
<gene>
    <name evidence="3" type="ORF">Acr_23g0007750</name>
</gene>
<protein>
    <submittedName>
        <fullName evidence="3">Uncharacterized protein</fullName>
    </submittedName>
</protein>
<organism evidence="3 4">
    <name type="scientific">Actinidia rufa</name>
    <dbReference type="NCBI Taxonomy" id="165716"/>
    <lineage>
        <taxon>Eukaryota</taxon>
        <taxon>Viridiplantae</taxon>
        <taxon>Streptophyta</taxon>
        <taxon>Embryophyta</taxon>
        <taxon>Tracheophyta</taxon>
        <taxon>Spermatophyta</taxon>
        <taxon>Magnoliopsida</taxon>
        <taxon>eudicotyledons</taxon>
        <taxon>Gunneridae</taxon>
        <taxon>Pentapetalae</taxon>
        <taxon>asterids</taxon>
        <taxon>Ericales</taxon>
        <taxon>Actinidiaceae</taxon>
        <taxon>Actinidia</taxon>
    </lineage>
</organism>
<dbReference type="GO" id="GO:0006995">
    <property type="term" value="P:cellular response to nitrogen starvation"/>
    <property type="evidence" value="ECO:0007669"/>
    <property type="project" value="InterPro"/>
</dbReference>
<evidence type="ECO:0000256" key="1">
    <source>
        <dbReference type="SAM" id="MobiDB-lite"/>
    </source>
</evidence>
<proteinExistence type="predicted"/>
<sequence length="160" mass="17730">MRLGLWGAWTRFSATQRLLLHILFQTPLSQRLLRHDQQAMTKSYPPLYCVDLNHVLLLPVAGRIASYTGYNKAMQGLWPAAYSSRLCTIELSEARKLLSKKEVPSLEDSLVLNALPKGTISPSSPTGKGHSMAIDERLSALPPPRMDRDLMANPSPAIGH</sequence>